<proteinExistence type="inferred from homology"/>
<dbReference type="HAMAP" id="MF_00354">
    <property type="entry name" value="Idi_2"/>
    <property type="match status" value="1"/>
</dbReference>
<name>A0A0K2ZS75_9XANT</name>
<dbReference type="InterPro" id="IPR000262">
    <property type="entry name" value="FMN-dep_DH"/>
</dbReference>
<comment type="catalytic activity">
    <reaction evidence="11">
        <text>isopentenyl diphosphate = dimethylallyl diphosphate</text>
        <dbReference type="Rhea" id="RHEA:23284"/>
        <dbReference type="ChEBI" id="CHEBI:57623"/>
        <dbReference type="ChEBI" id="CHEBI:128769"/>
        <dbReference type="EC" id="5.3.3.2"/>
    </reaction>
</comment>
<feature type="domain" description="FMN-dependent dehydrogenase" evidence="13">
    <location>
        <begin position="45"/>
        <end position="132"/>
    </location>
</feature>
<organism evidence="14 15">
    <name type="scientific">Xanthomonas graminis pv. arrhenatheri LMG 727</name>
    <dbReference type="NCBI Taxonomy" id="1195923"/>
    <lineage>
        <taxon>Bacteria</taxon>
        <taxon>Pseudomonadati</taxon>
        <taxon>Pseudomonadota</taxon>
        <taxon>Gammaproteobacteria</taxon>
        <taxon>Lysobacterales</taxon>
        <taxon>Lysobacteraceae</taxon>
        <taxon>Xanthomonas</taxon>
        <taxon>Xanthomonas translucens group</taxon>
        <taxon>Xanthomonas graminis</taxon>
    </lineage>
</organism>
<comment type="caution">
    <text evidence="11">Lacks conserved residue(s) required for the propagation of feature annotation.</text>
</comment>
<comment type="function">
    <text evidence="11">Involved in the biosynthesis of isoprenoids. Catalyzes the 1,3-allylic rearrangement of the homoallylic substrate isopentenyl (IPP) to its allylic isomer, dimethylallyl diphosphate (DMAPP).</text>
</comment>
<comment type="cofactor">
    <cofactor evidence="1 11">
        <name>FMN</name>
        <dbReference type="ChEBI" id="CHEBI:58210"/>
    </cofactor>
</comment>
<evidence type="ECO:0000256" key="3">
    <source>
        <dbReference type="ARBA" id="ARBA00022630"/>
    </source>
</evidence>
<feature type="binding site" evidence="11">
    <location>
        <begin position="131"/>
        <end position="133"/>
    </location>
    <ligand>
        <name>substrate</name>
    </ligand>
</feature>
<evidence type="ECO:0000256" key="6">
    <source>
        <dbReference type="ARBA" id="ARBA00022842"/>
    </source>
</evidence>
<dbReference type="PANTHER" id="PTHR43665">
    <property type="entry name" value="ISOPENTENYL-DIPHOSPHATE DELTA-ISOMERASE"/>
    <property type="match status" value="1"/>
</dbReference>
<reference evidence="15" key="1">
    <citation type="submission" date="2015-07" db="EMBL/GenBank/DDBJ databases">
        <authorList>
            <person name="Wibberg D."/>
        </authorList>
    </citation>
    <scope>NUCLEOTIDE SEQUENCE [LARGE SCALE GENOMIC DNA]</scope>
</reference>
<dbReference type="InterPro" id="IPR013785">
    <property type="entry name" value="Aldolase_TIM"/>
</dbReference>
<evidence type="ECO:0000313" key="14">
    <source>
        <dbReference type="EMBL" id="CTP86235.1"/>
    </source>
</evidence>
<evidence type="ECO:0000256" key="1">
    <source>
        <dbReference type="ARBA" id="ARBA00001917"/>
    </source>
</evidence>
<feature type="binding site" evidence="11">
    <location>
        <position position="100"/>
    </location>
    <ligand>
        <name>FMN</name>
        <dbReference type="ChEBI" id="CHEBI:58210"/>
    </ligand>
</feature>
<feature type="binding site" evidence="11">
    <location>
        <position position="160"/>
    </location>
    <ligand>
        <name>FMN</name>
        <dbReference type="ChEBI" id="CHEBI:58210"/>
    </ligand>
</feature>
<dbReference type="GO" id="GO:0005737">
    <property type="term" value="C:cytoplasm"/>
    <property type="evidence" value="ECO:0007669"/>
    <property type="project" value="UniProtKB-SubCell"/>
</dbReference>
<evidence type="ECO:0000313" key="15">
    <source>
        <dbReference type="Proteomes" id="UP000046187"/>
    </source>
</evidence>
<dbReference type="GO" id="GO:0070402">
    <property type="term" value="F:NADPH binding"/>
    <property type="evidence" value="ECO:0007669"/>
    <property type="project" value="UniProtKB-UniRule"/>
</dbReference>
<keyword evidence="2 11" id="KW-0963">Cytoplasm</keyword>
<evidence type="ECO:0000256" key="2">
    <source>
        <dbReference type="ARBA" id="ARBA00022490"/>
    </source>
</evidence>
<evidence type="ECO:0000256" key="10">
    <source>
        <dbReference type="ARBA" id="ARBA00025810"/>
    </source>
</evidence>
<evidence type="ECO:0000256" key="4">
    <source>
        <dbReference type="ARBA" id="ARBA00022643"/>
    </source>
</evidence>
<dbReference type="SUPFAM" id="SSF51395">
    <property type="entry name" value="FMN-linked oxidoreductases"/>
    <property type="match status" value="1"/>
</dbReference>
<dbReference type="GO" id="GO:0008299">
    <property type="term" value="P:isoprenoid biosynthetic process"/>
    <property type="evidence" value="ECO:0007669"/>
    <property type="project" value="UniProtKB-UniRule"/>
</dbReference>
<dbReference type="InterPro" id="IPR011179">
    <property type="entry name" value="IPdP_isomerase"/>
</dbReference>
<dbReference type="PIRSF" id="PIRSF003314">
    <property type="entry name" value="IPP_isomerase"/>
    <property type="match status" value="1"/>
</dbReference>
<keyword evidence="9 11" id="KW-0413">Isomerase</keyword>
<dbReference type="GO" id="GO:0010181">
    <property type="term" value="F:FMN binding"/>
    <property type="evidence" value="ECO:0007669"/>
    <property type="project" value="UniProtKB-UniRule"/>
</dbReference>
<protein>
    <recommendedName>
        <fullName evidence="11">Isopentenyl-diphosphate delta-isomerase</fullName>
        <shortName evidence="11">IPP isomerase</shortName>
        <ecNumber evidence="11">5.3.3.2</ecNumber>
    </recommendedName>
    <alternativeName>
        <fullName evidence="11">Isopentenyl diphosphate:dimethylallyl diphosphate isomerase</fullName>
    </alternativeName>
    <alternativeName>
        <fullName evidence="11">Isopentenyl pyrophosphate isomerase</fullName>
    </alternativeName>
    <alternativeName>
        <fullName evidence="11">Type 2 isopentenyl diphosphate isomerase</fullName>
        <shortName evidence="11">IDI-2</shortName>
    </alternativeName>
</protein>
<dbReference type="EC" id="5.3.3.2" evidence="11"/>
<dbReference type="CDD" id="cd02811">
    <property type="entry name" value="IDI-2_FMN"/>
    <property type="match status" value="1"/>
</dbReference>
<dbReference type="Gene3D" id="3.20.20.70">
    <property type="entry name" value="Aldolase class I"/>
    <property type="match status" value="1"/>
</dbReference>
<feature type="binding site" evidence="11">
    <location>
        <position position="195"/>
    </location>
    <ligand>
        <name>substrate</name>
    </ligand>
</feature>
<comment type="cofactor">
    <cofactor evidence="11">
        <name>NADPH</name>
        <dbReference type="ChEBI" id="CHEBI:57783"/>
    </cofactor>
</comment>
<dbReference type="PANTHER" id="PTHR43665:SF1">
    <property type="entry name" value="ISOPENTENYL-DIPHOSPHATE DELTA-ISOMERASE"/>
    <property type="match status" value="1"/>
</dbReference>
<feature type="binding site" evidence="11">
    <location>
        <position position="131"/>
    </location>
    <ligand>
        <name>FMN</name>
        <dbReference type="ChEBI" id="CHEBI:58210"/>
    </ligand>
</feature>
<feature type="region of interest" description="Disordered" evidence="12">
    <location>
        <begin position="1"/>
        <end position="40"/>
    </location>
</feature>
<evidence type="ECO:0000256" key="9">
    <source>
        <dbReference type="ARBA" id="ARBA00023235"/>
    </source>
</evidence>
<dbReference type="GO" id="GO:0004452">
    <property type="term" value="F:isopentenyl-diphosphate delta-isomerase activity"/>
    <property type="evidence" value="ECO:0007669"/>
    <property type="project" value="UniProtKB-UniRule"/>
</dbReference>
<feature type="binding site" evidence="11">
    <location>
        <begin position="307"/>
        <end position="309"/>
    </location>
    <ligand>
        <name>FMN</name>
        <dbReference type="ChEBI" id="CHEBI:58210"/>
    </ligand>
</feature>
<keyword evidence="8 11" id="KW-0414">Isoprene biosynthesis</keyword>
<feature type="domain" description="FMN-dependent dehydrogenase" evidence="13">
    <location>
        <begin position="211"/>
        <end position="372"/>
    </location>
</feature>
<feature type="binding site" evidence="11">
    <location>
        <begin position="101"/>
        <end position="103"/>
    </location>
    <ligand>
        <name>FMN</name>
        <dbReference type="ChEBI" id="CHEBI:58210"/>
    </ligand>
</feature>
<comment type="subunit">
    <text evidence="10 11">Homooctamer. Dimer of tetramers.</text>
</comment>
<accession>A0A0K2ZS75</accession>
<evidence type="ECO:0000256" key="11">
    <source>
        <dbReference type="HAMAP-Rule" id="MF_00354"/>
    </source>
</evidence>
<feature type="compositionally biased region" description="Low complexity" evidence="12">
    <location>
        <begin position="9"/>
        <end position="20"/>
    </location>
</feature>
<feature type="binding site" evidence="11">
    <location>
        <begin position="328"/>
        <end position="329"/>
    </location>
    <ligand>
        <name>FMN</name>
        <dbReference type="ChEBI" id="CHEBI:58210"/>
    </ligand>
</feature>
<keyword evidence="3 11" id="KW-0285">Flavoprotein</keyword>
<feature type="binding site" evidence="11">
    <location>
        <position position="257"/>
    </location>
    <ligand>
        <name>FMN</name>
        <dbReference type="ChEBI" id="CHEBI:58210"/>
    </ligand>
</feature>
<evidence type="ECO:0000256" key="5">
    <source>
        <dbReference type="ARBA" id="ARBA00022723"/>
    </source>
</evidence>
<dbReference type="AlphaFoldDB" id="A0A0K2ZS75"/>
<evidence type="ECO:0000256" key="12">
    <source>
        <dbReference type="SAM" id="MobiDB-lite"/>
    </source>
</evidence>
<dbReference type="Proteomes" id="UP000046187">
    <property type="component" value="Unassembled WGS sequence"/>
</dbReference>
<comment type="similarity">
    <text evidence="11">Belongs to the IPP isomerase type 2 family.</text>
</comment>
<dbReference type="GO" id="GO:0000287">
    <property type="term" value="F:magnesium ion binding"/>
    <property type="evidence" value="ECO:0007669"/>
    <property type="project" value="UniProtKB-UniRule"/>
</dbReference>
<dbReference type="GO" id="GO:0016491">
    <property type="term" value="F:oxidoreductase activity"/>
    <property type="evidence" value="ECO:0007669"/>
    <property type="project" value="InterPro"/>
</dbReference>
<dbReference type="EMBL" id="CXOI01000023">
    <property type="protein sequence ID" value="CTP86235.1"/>
    <property type="molecule type" value="Genomic_DNA"/>
</dbReference>
<keyword evidence="6 11" id="KW-0460">Magnesium</keyword>
<sequence>MRRRERADAAAPAVAPAVQDDATRSSNAAGGTGMSDRGLSQRKDDHLDIVLDRRAASATATADWDGIRFEHCALPELDLAQIDLRASLFGKALRAPLLISSMTGGTARAEAINRHLSEAAQALGIAMCVGSQRVSLRSGNSQGLTRALRRLAPDVPLLANLGAAQLREADGLDLARRAVEALEADALIVHLNPLQEAVQPEGDRDWRGVLAQIARAVRSVGVPVVVKEVGSGLSASVACALVDAGVAAIDVAGAGGTSWAAVEGARASDPADHAVAMAFADWGIPTPLSVQAVREALPAVTLIASGGIRDGVDAAKAIRLGADIAGQAAGVLRAAALSTEAVVAHFEIVIRQLAVACFCTGSADLAALRQARLLPSSHPPTG</sequence>
<feature type="binding site" evidence="11">
    <location>
        <position position="227"/>
    </location>
    <ligand>
        <name>FMN</name>
        <dbReference type="ChEBI" id="CHEBI:58210"/>
    </ligand>
</feature>
<keyword evidence="15" id="KW-1185">Reference proteome</keyword>
<keyword evidence="4 11" id="KW-0288">FMN</keyword>
<feature type="binding site" evidence="11">
    <location>
        <position position="196"/>
    </location>
    <ligand>
        <name>Mg(2+)</name>
        <dbReference type="ChEBI" id="CHEBI:18420"/>
    </ligand>
</feature>
<evidence type="ECO:0000256" key="8">
    <source>
        <dbReference type="ARBA" id="ARBA00023229"/>
    </source>
</evidence>
<evidence type="ECO:0000259" key="13">
    <source>
        <dbReference type="Pfam" id="PF01070"/>
    </source>
</evidence>
<evidence type="ECO:0000256" key="7">
    <source>
        <dbReference type="ARBA" id="ARBA00022857"/>
    </source>
</evidence>
<comment type="cofactor">
    <cofactor evidence="11">
        <name>Mg(2+)</name>
        <dbReference type="ChEBI" id="CHEBI:18420"/>
    </cofactor>
</comment>
<dbReference type="NCBIfam" id="TIGR02151">
    <property type="entry name" value="IPP_isom_2"/>
    <property type="match status" value="1"/>
</dbReference>
<keyword evidence="7 11" id="KW-0521">NADP</keyword>
<gene>
    <name evidence="11 14" type="primary">fni</name>
    <name evidence="14" type="ORF">XTALMG727_1613</name>
</gene>
<comment type="subcellular location">
    <subcellularLocation>
        <location evidence="11">Cytoplasm</location>
    </subcellularLocation>
</comment>
<feature type="binding site" evidence="11">
    <location>
        <begin position="42"/>
        <end position="43"/>
    </location>
    <ligand>
        <name>substrate</name>
    </ligand>
</feature>
<keyword evidence="5 11" id="KW-0479">Metal-binding</keyword>
<dbReference type="Pfam" id="PF01070">
    <property type="entry name" value="FMN_dh"/>
    <property type="match status" value="2"/>
</dbReference>